<protein>
    <submittedName>
        <fullName evidence="1">Uncharacterized protein</fullName>
    </submittedName>
</protein>
<reference evidence="1" key="2">
    <citation type="journal article" date="2003" name="Drug Resist. Updat.">
        <title>Insights on antibiotic resistance of Staphylococcus aureus from its whole genome: genomic island SCC.</title>
        <authorList>
            <person name="Ito T."/>
            <person name="Okuma K."/>
            <person name="Xue M.X."/>
            <person name="Yuzawa H."/>
            <person name="Hiramatsu K."/>
        </authorList>
    </citation>
    <scope>NUCLEOTIDE SEQUENCE</scope>
    <source>
        <strain evidence="1">NCTC10442</strain>
    </source>
</reference>
<reference evidence="1" key="1">
    <citation type="journal article" date="2001" name="Antimicrob. Agents Chemother.">
        <title>Structural Comparison of Three Types of Staphylococcal Cassette Chromosome mec Integrated in the Chromosome in Methicillin-Resistant Staphylococcus aureus.</title>
        <authorList>
            <person name="Ito T."/>
            <person name="Katayama Y."/>
            <person name="Asada K."/>
            <person name="Mori N."/>
            <person name="Tsutsumimoto K."/>
            <person name="Hiramatsu K."/>
        </authorList>
    </citation>
    <scope>NUCLEOTIDE SEQUENCE</scope>
    <source>
        <strain evidence="1">NCTC10442</strain>
    </source>
</reference>
<organism evidence="1">
    <name type="scientific">Staphylococcus aureus</name>
    <dbReference type="NCBI Taxonomy" id="1280"/>
    <lineage>
        <taxon>Bacteria</taxon>
        <taxon>Bacillati</taxon>
        <taxon>Bacillota</taxon>
        <taxon>Bacilli</taxon>
        <taxon>Bacillales</taxon>
        <taxon>Staphylococcaceae</taxon>
        <taxon>Staphylococcus</taxon>
    </lineage>
</organism>
<dbReference type="AlphaFoldDB" id="Q9LBY4"/>
<proteinExistence type="predicted"/>
<evidence type="ECO:0000313" key="1">
    <source>
        <dbReference type="EMBL" id="BAA94340.1"/>
    </source>
</evidence>
<sequence>MLFVLQHFYPAETYHLSLTILDSKISICLLLPDEKDIPNNIHPLFLLLYSHHILKSKELYYSSQ</sequence>
<name>Q9LBY4_STAAU</name>
<dbReference type="EMBL" id="AB033763">
    <property type="protein sequence ID" value="BAA94340.1"/>
    <property type="molecule type" value="Genomic_DNA"/>
</dbReference>
<accession>Q9LBY4</accession>